<sequence>MRDDGTGLPQLGSASIRKGAIEWYGAGNAIFTTDLKTGETTHKFNVEGHTSQASSSQAVFTPSEVVQLVDNNDGSDYSIIAYDRDTGREVSRTVLPGLVDEFSNDLILRGFAVRP</sequence>
<dbReference type="AlphaFoldDB" id="A0A2N7RY79"/>
<comment type="caution">
    <text evidence="1">The sequence shown here is derived from an EMBL/GenBank/DDBJ whole genome shotgun (WGS) entry which is preliminary data.</text>
</comment>
<dbReference type="GeneID" id="303186533"/>
<dbReference type="InterPro" id="IPR011047">
    <property type="entry name" value="Quinoprotein_ADH-like_sf"/>
</dbReference>
<reference evidence="1 2" key="1">
    <citation type="journal article" date="2017" name="Elife">
        <title>Extensive horizontal gene transfer in cheese-associated bacteria.</title>
        <authorList>
            <person name="Bonham K.S."/>
            <person name="Wolfe B.E."/>
            <person name="Dutton R.J."/>
        </authorList>
    </citation>
    <scope>NUCLEOTIDE SEQUENCE [LARGE SCALE GENOMIC DNA]</scope>
    <source>
        <strain evidence="1 2">JB182</strain>
    </source>
</reference>
<gene>
    <name evidence="1" type="ORF">CIK84_15630</name>
</gene>
<protein>
    <submittedName>
        <fullName evidence="1">Uncharacterized protein</fullName>
    </submittedName>
</protein>
<dbReference type="EMBL" id="PNQX01000003">
    <property type="protein sequence ID" value="PMQ18821.1"/>
    <property type="molecule type" value="Genomic_DNA"/>
</dbReference>
<dbReference type="SUPFAM" id="SSF50998">
    <property type="entry name" value="Quinoprotein alcohol dehydrogenase-like"/>
    <property type="match status" value="1"/>
</dbReference>
<name>A0A2N7RY79_9MICC</name>
<proteinExistence type="predicted"/>
<organism evidence="1 2">
    <name type="scientific">Glutamicibacter arilaitensis</name>
    <dbReference type="NCBI Taxonomy" id="256701"/>
    <lineage>
        <taxon>Bacteria</taxon>
        <taxon>Bacillati</taxon>
        <taxon>Actinomycetota</taxon>
        <taxon>Actinomycetes</taxon>
        <taxon>Micrococcales</taxon>
        <taxon>Micrococcaceae</taxon>
        <taxon>Glutamicibacter</taxon>
    </lineage>
</organism>
<accession>A0A2N7RY79</accession>
<dbReference type="Proteomes" id="UP000235739">
    <property type="component" value="Unassembled WGS sequence"/>
</dbReference>
<evidence type="ECO:0000313" key="1">
    <source>
        <dbReference type="EMBL" id="PMQ18821.1"/>
    </source>
</evidence>
<evidence type="ECO:0000313" key="2">
    <source>
        <dbReference type="Proteomes" id="UP000235739"/>
    </source>
</evidence>
<dbReference type="RefSeq" id="WP_013350278.1">
    <property type="nucleotide sequence ID" value="NZ_JBQQOZ010000001.1"/>
</dbReference>